<dbReference type="Proteomes" id="UP001396334">
    <property type="component" value="Unassembled WGS sequence"/>
</dbReference>
<proteinExistence type="predicted"/>
<accession>A0ABR2PST0</accession>
<reference evidence="1 2" key="1">
    <citation type="journal article" date="2024" name="G3 (Bethesda)">
        <title>Genome assembly of Hibiscus sabdariffa L. provides insights into metabolisms of medicinal natural products.</title>
        <authorList>
            <person name="Kim T."/>
        </authorList>
    </citation>
    <scope>NUCLEOTIDE SEQUENCE [LARGE SCALE GENOMIC DNA]</scope>
    <source>
        <strain evidence="1">TK-2024</strain>
        <tissue evidence="1">Old leaves</tissue>
    </source>
</reference>
<sequence>MEEGPKMKMVITMDSPLLMLIKIFEEEIYMAPTCISPSISFKGQNMKKKKLFEGTPPSSKKKAKVEAAEKKTDEPKIYLKIINIDSE</sequence>
<evidence type="ECO:0000313" key="1">
    <source>
        <dbReference type="EMBL" id="KAK8991352.1"/>
    </source>
</evidence>
<evidence type="ECO:0000313" key="2">
    <source>
        <dbReference type="Proteomes" id="UP001396334"/>
    </source>
</evidence>
<protein>
    <submittedName>
        <fullName evidence="1">Uncharacterized protein</fullName>
    </submittedName>
</protein>
<keyword evidence="2" id="KW-1185">Reference proteome</keyword>
<gene>
    <name evidence="1" type="ORF">V6N11_062368</name>
</gene>
<dbReference type="EMBL" id="JBBPBN010000052">
    <property type="protein sequence ID" value="KAK8991352.1"/>
    <property type="molecule type" value="Genomic_DNA"/>
</dbReference>
<name>A0ABR2PST0_9ROSI</name>
<comment type="caution">
    <text evidence="1">The sequence shown here is derived from an EMBL/GenBank/DDBJ whole genome shotgun (WGS) entry which is preliminary data.</text>
</comment>
<organism evidence="1 2">
    <name type="scientific">Hibiscus sabdariffa</name>
    <name type="common">roselle</name>
    <dbReference type="NCBI Taxonomy" id="183260"/>
    <lineage>
        <taxon>Eukaryota</taxon>
        <taxon>Viridiplantae</taxon>
        <taxon>Streptophyta</taxon>
        <taxon>Embryophyta</taxon>
        <taxon>Tracheophyta</taxon>
        <taxon>Spermatophyta</taxon>
        <taxon>Magnoliopsida</taxon>
        <taxon>eudicotyledons</taxon>
        <taxon>Gunneridae</taxon>
        <taxon>Pentapetalae</taxon>
        <taxon>rosids</taxon>
        <taxon>malvids</taxon>
        <taxon>Malvales</taxon>
        <taxon>Malvaceae</taxon>
        <taxon>Malvoideae</taxon>
        <taxon>Hibiscus</taxon>
    </lineage>
</organism>